<dbReference type="EMBL" id="JH432211">
    <property type="status" value="NOT_ANNOTATED_CDS"/>
    <property type="molecule type" value="Genomic_DNA"/>
</dbReference>
<dbReference type="Proteomes" id="UP000014500">
    <property type="component" value="Unassembled WGS sequence"/>
</dbReference>
<dbReference type="FunFam" id="3.40.720.10:FF:000017">
    <property type="entry name" value="Predicted protein"/>
    <property type="match status" value="1"/>
</dbReference>
<dbReference type="CDD" id="cd16021">
    <property type="entry name" value="ALP_like"/>
    <property type="match status" value="1"/>
</dbReference>
<evidence type="ECO:0000313" key="2">
    <source>
        <dbReference type="Proteomes" id="UP000014500"/>
    </source>
</evidence>
<evidence type="ECO:0000313" key="1">
    <source>
        <dbReference type="EnsemblMetazoa" id="SMAR013040-PA"/>
    </source>
</evidence>
<protein>
    <submittedName>
        <fullName evidence="1">Uncharacterized protein</fullName>
    </submittedName>
</protein>
<dbReference type="eggNOG" id="ENOG502RMS7">
    <property type="taxonomic scope" value="Eukaryota"/>
</dbReference>
<dbReference type="InterPro" id="IPR004245">
    <property type="entry name" value="DUF229"/>
</dbReference>
<name>T1JGR6_STRMM</name>
<organism evidence="1 2">
    <name type="scientific">Strigamia maritima</name>
    <name type="common">European centipede</name>
    <name type="synonym">Geophilus maritimus</name>
    <dbReference type="NCBI Taxonomy" id="126957"/>
    <lineage>
        <taxon>Eukaryota</taxon>
        <taxon>Metazoa</taxon>
        <taxon>Ecdysozoa</taxon>
        <taxon>Arthropoda</taxon>
        <taxon>Myriapoda</taxon>
        <taxon>Chilopoda</taxon>
        <taxon>Pleurostigmophora</taxon>
        <taxon>Geophilomorpha</taxon>
        <taxon>Linotaeniidae</taxon>
        <taxon>Strigamia</taxon>
    </lineage>
</organism>
<dbReference type="AlphaFoldDB" id="T1JGR6"/>
<dbReference type="EnsemblMetazoa" id="SMAR013040-RA">
    <property type="protein sequence ID" value="SMAR013040-PA"/>
    <property type="gene ID" value="SMAR013040"/>
</dbReference>
<dbReference type="InterPro" id="IPR017850">
    <property type="entry name" value="Alkaline_phosphatase_core_sf"/>
</dbReference>
<reference evidence="2" key="1">
    <citation type="submission" date="2011-05" db="EMBL/GenBank/DDBJ databases">
        <authorList>
            <person name="Richards S.R."/>
            <person name="Qu J."/>
            <person name="Jiang H."/>
            <person name="Jhangiani S.N."/>
            <person name="Agravi P."/>
            <person name="Goodspeed R."/>
            <person name="Gross S."/>
            <person name="Mandapat C."/>
            <person name="Jackson L."/>
            <person name="Mathew T."/>
            <person name="Pu L."/>
            <person name="Thornton R."/>
            <person name="Saada N."/>
            <person name="Wilczek-Boney K.B."/>
            <person name="Lee S."/>
            <person name="Kovar C."/>
            <person name="Wu Y."/>
            <person name="Scherer S.E."/>
            <person name="Worley K.C."/>
            <person name="Muzny D.M."/>
            <person name="Gibbs R."/>
        </authorList>
    </citation>
    <scope>NUCLEOTIDE SEQUENCE</scope>
    <source>
        <strain evidence="2">Brora</strain>
    </source>
</reference>
<dbReference type="SUPFAM" id="SSF53649">
    <property type="entry name" value="Alkaline phosphatase-like"/>
    <property type="match status" value="1"/>
</dbReference>
<dbReference type="PhylomeDB" id="T1JGR6"/>
<dbReference type="Gene3D" id="3.40.720.10">
    <property type="entry name" value="Alkaline Phosphatase, subunit A"/>
    <property type="match status" value="1"/>
</dbReference>
<proteinExistence type="predicted"/>
<dbReference type="OMA" id="FTRIDEY"/>
<accession>T1JGR6</accession>
<dbReference type="PANTHER" id="PTHR10974">
    <property type="entry name" value="FI08016P-RELATED"/>
    <property type="match status" value="1"/>
</dbReference>
<dbReference type="GO" id="GO:0005615">
    <property type="term" value="C:extracellular space"/>
    <property type="evidence" value="ECO:0007669"/>
    <property type="project" value="TreeGrafter"/>
</dbReference>
<reference evidence="1" key="2">
    <citation type="submission" date="2015-02" db="UniProtKB">
        <authorList>
            <consortium name="EnsemblMetazoa"/>
        </authorList>
    </citation>
    <scope>IDENTIFICATION</scope>
</reference>
<dbReference type="HOGENOM" id="CLU_018076_2_1_1"/>
<dbReference type="PANTHER" id="PTHR10974:SF48">
    <property type="entry name" value="SULFATASE DOMAIN-CONTAINING PROTEIN"/>
    <property type="match status" value="1"/>
</dbReference>
<dbReference type="STRING" id="126957.T1JGR6"/>
<dbReference type="Pfam" id="PF02995">
    <property type="entry name" value="DUF229"/>
    <property type="match status" value="1"/>
</dbReference>
<keyword evidence="2" id="KW-1185">Reference proteome</keyword>
<sequence length="625" mass="70646">MIIDVQPLITVLVYSFEKGTIVLTNRNGTQLVSVAILSDRNRWDPDPALEKEQFCQFPQPNPWDESISSFVFDAPPIRCRRVQSDLTFIGRDHVLRINSTAVARAGYGSSSSTIACSYWPLERPRGEDERVTYGAERPLVHTGVYLNVDMVAVRCTNWLGIAIYSDILIHPRALAPPERTRTIIEPVNVLAFGIDSMSRLNFMRQLPLTYEYLARDMGATVLRGMTRVGDNTFPNLVAILTGLADVERPPMGVYFDSWPLVWKNFSQVGYATLLAEDEPQFTVFNYASSGFYEQPTDHYLRPFYVAIDGHATHRLSSNLCFGSRPKYALHSDFVKRFVIDSCETNRSFFAVSFLTEISHNLLNRVGAADRDFRRLLSDLRTHLNDTVLVFFGDHGHRFDEIRMTPIGRVESSMPFFAVYLPPRLKREFPRAERNLRLNARRLTSMFDVYETFLDIFRHSALGRDLGDESADSVSSFGTSLFGPIAANRTCSRAGIAPQFCTCSSERELSADDERSTLAADVVVAEINSITSPFRSECSVLTLGYVRNSYLVSDKDSETDKIRVVLETEPGRGVFEGFVEYSADAGRMQKVLGDIGRINRYDGQDKCLSRSMRANKVDLRNFCYCV</sequence>